<dbReference type="InterPro" id="IPR004556">
    <property type="entry name" value="HemK-like"/>
</dbReference>
<dbReference type="GO" id="GO:0032259">
    <property type="term" value="P:methylation"/>
    <property type="evidence" value="ECO:0007669"/>
    <property type="project" value="UniProtKB-KW"/>
</dbReference>
<feature type="domain" description="Release factor glutamine methyltransferase N-terminal" evidence="7">
    <location>
        <begin position="13"/>
        <end position="78"/>
    </location>
</feature>
<dbReference type="NCBIfam" id="TIGR00536">
    <property type="entry name" value="hemK_fam"/>
    <property type="match status" value="1"/>
</dbReference>
<keyword evidence="3 8" id="KW-0808">Transferase</keyword>
<dbReference type="Gene3D" id="1.10.8.10">
    <property type="entry name" value="DNA helicase RuvA subunit, C-terminal domain"/>
    <property type="match status" value="1"/>
</dbReference>
<evidence type="ECO:0000256" key="5">
    <source>
        <dbReference type="ARBA" id="ARBA00048391"/>
    </source>
</evidence>
<dbReference type="PANTHER" id="PTHR18895:SF74">
    <property type="entry name" value="MTRF1L RELEASE FACTOR GLUTAMINE METHYLTRANSFERASE"/>
    <property type="match status" value="1"/>
</dbReference>
<comment type="catalytic activity">
    <reaction evidence="5">
        <text>L-glutaminyl-[peptide chain release factor] + S-adenosyl-L-methionine = N(5)-methyl-L-glutaminyl-[peptide chain release factor] + S-adenosyl-L-homocysteine + H(+)</text>
        <dbReference type="Rhea" id="RHEA:42896"/>
        <dbReference type="Rhea" id="RHEA-COMP:10271"/>
        <dbReference type="Rhea" id="RHEA-COMP:10272"/>
        <dbReference type="ChEBI" id="CHEBI:15378"/>
        <dbReference type="ChEBI" id="CHEBI:30011"/>
        <dbReference type="ChEBI" id="CHEBI:57856"/>
        <dbReference type="ChEBI" id="CHEBI:59789"/>
        <dbReference type="ChEBI" id="CHEBI:61891"/>
        <dbReference type="EC" id="2.1.1.297"/>
    </reaction>
</comment>
<evidence type="ECO:0000256" key="4">
    <source>
        <dbReference type="ARBA" id="ARBA00022691"/>
    </source>
</evidence>
<dbReference type="EMBL" id="AEUD01000002">
    <property type="protein sequence ID" value="EGD56690.1"/>
    <property type="molecule type" value="Genomic_DNA"/>
</dbReference>
<evidence type="ECO:0000256" key="1">
    <source>
        <dbReference type="ARBA" id="ARBA00012771"/>
    </source>
</evidence>
<organism evidence="8 9">
    <name type="scientific">Gordonia neofelifaecis NRRL B-59395</name>
    <dbReference type="NCBI Taxonomy" id="644548"/>
    <lineage>
        <taxon>Bacteria</taxon>
        <taxon>Bacillati</taxon>
        <taxon>Actinomycetota</taxon>
        <taxon>Actinomycetes</taxon>
        <taxon>Mycobacteriales</taxon>
        <taxon>Gordoniaceae</taxon>
        <taxon>Gordonia</taxon>
    </lineage>
</organism>
<keyword evidence="4" id="KW-0949">S-adenosyl-L-methionine</keyword>
<dbReference type="InterPro" id="IPR007848">
    <property type="entry name" value="Small_mtfrase_dom"/>
</dbReference>
<evidence type="ECO:0000256" key="2">
    <source>
        <dbReference type="ARBA" id="ARBA00022603"/>
    </source>
</evidence>
<dbReference type="CDD" id="cd02440">
    <property type="entry name" value="AdoMet_MTases"/>
    <property type="match status" value="1"/>
</dbReference>
<accession>F1YFB8</accession>
<dbReference type="PANTHER" id="PTHR18895">
    <property type="entry name" value="HEMK METHYLTRANSFERASE"/>
    <property type="match status" value="1"/>
</dbReference>
<dbReference type="Pfam" id="PF17827">
    <property type="entry name" value="PrmC_N"/>
    <property type="match status" value="1"/>
</dbReference>
<dbReference type="InterPro" id="IPR050320">
    <property type="entry name" value="N5-glutamine_MTase"/>
</dbReference>
<keyword evidence="2 8" id="KW-0489">Methyltransferase</keyword>
<name>F1YFB8_9ACTN</name>
<sequence length="310" mass="32263">MSGLLRRSADAVRRAAAQRLTEAGIDSAAAEAGELVAQVLGVEPGRLLLIDDVSDADRSRIDDAVSRRVQRVPLQHITSRAHFAGVELTVGPGVFVPRPETELIVEWAVAEIAELRRTGIAPIRVVDLCSGSGALAVAIAAHAPDVQVTAVELAETASEYLRRNVHDLGLAGRVSVVRADVTDATAMSPILTGAHVVVSNPPYVPAQAAVSPEVAHDPPEAVFSGDSGMELIDALVPILAAALSPAAVVAIEHDDTTSEAVCDALARAGGFADVRPRRDLAGRPRFVTAVHRAVDDPARSAGDGVEGWNA</sequence>
<dbReference type="PROSITE" id="PS00092">
    <property type="entry name" value="N6_MTASE"/>
    <property type="match status" value="1"/>
</dbReference>
<evidence type="ECO:0000256" key="3">
    <source>
        <dbReference type="ARBA" id="ARBA00022679"/>
    </source>
</evidence>
<protein>
    <recommendedName>
        <fullName evidence="1">peptide chain release factor N(5)-glutamine methyltransferase</fullName>
        <ecNumber evidence="1">2.1.1.297</ecNumber>
    </recommendedName>
</protein>
<dbReference type="NCBIfam" id="TIGR03534">
    <property type="entry name" value="RF_mod_PrmC"/>
    <property type="match status" value="1"/>
</dbReference>
<reference evidence="8 9" key="1">
    <citation type="journal article" date="2011" name="J. Bacteriol.">
        <title>Draft Genome Sequence of Gordonia neofelifaecis NRRL B-59395, a Cholesterol-Degrading Actinomycete.</title>
        <authorList>
            <person name="Ge F."/>
            <person name="Li W."/>
            <person name="Chen G."/>
            <person name="Liu Y."/>
            <person name="Zhang G."/>
            <person name="Yong B."/>
            <person name="Wang Q."/>
            <person name="Wang N."/>
            <person name="Huang Z."/>
            <person name="Li W."/>
            <person name="Wang J."/>
            <person name="Wu C."/>
            <person name="Xie Q."/>
            <person name="Liu G."/>
        </authorList>
    </citation>
    <scope>NUCLEOTIDE SEQUENCE [LARGE SCALE GENOMIC DNA]</scope>
    <source>
        <strain evidence="8 9">NRRL B-59395</strain>
    </source>
</reference>
<dbReference type="Pfam" id="PF05175">
    <property type="entry name" value="MTS"/>
    <property type="match status" value="1"/>
</dbReference>
<evidence type="ECO:0000313" key="9">
    <source>
        <dbReference type="Proteomes" id="UP000035065"/>
    </source>
</evidence>
<dbReference type="EC" id="2.1.1.297" evidence="1"/>
<feature type="domain" description="Methyltransferase small" evidence="6">
    <location>
        <begin position="124"/>
        <end position="215"/>
    </location>
</feature>
<proteinExistence type="predicted"/>
<dbReference type="STRING" id="644548.SCNU_04027"/>
<dbReference type="Gene3D" id="3.40.50.150">
    <property type="entry name" value="Vaccinia Virus protein VP39"/>
    <property type="match status" value="1"/>
</dbReference>
<dbReference type="RefSeq" id="WP_009678074.1">
    <property type="nucleotide sequence ID" value="NZ_AEUD01000002.1"/>
</dbReference>
<comment type="caution">
    <text evidence="8">The sequence shown here is derived from an EMBL/GenBank/DDBJ whole genome shotgun (WGS) entry which is preliminary data.</text>
</comment>
<evidence type="ECO:0000313" key="8">
    <source>
        <dbReference type="EMBL" id="EGD56690.1"/>
    </source>
</evidence>
<evidence type="ECO:0000259" key="7">
    <source>
        <dbReference type="Pfam" id="PF17827"/>
    </source>
</evidence>
<dbReference type="GO" id="GO:0003676">
    <property type="term" value="F:nucleic acid binding"/>
    <property type="evidence" value="ECO:0007669"/>
    <property type="project" value="InterPro"/>
</dbReference>
<dbReference type="eggNOG" id="COG2890">
    <property type="taxonomic scope" value="Bacteria"/>
</dbReference>
<dbReference type="InterPro" id="IPR019874">
    <property type="entry name" value="RF_methyltr_PrmC"/>
</dbReference>
<dbReference type="OrthoDB" id="9800643at2"/>
<dbReference type="SUPFAM" id="SSF53335">
    <property type="entry name" value="S-adenosyl-L-methionine-dependent methyltransferases"/>
    <property type="match status" value="1"/>
</dbReference>
<dbReference type="Proteomes" id="UP000035065">
    <property type="component" value="Unassembled WGS sequence"/>
</dbReference>
<dbReference type="InterPro" id="IPR002052">
    <property type="entry name" value="DNA_methylase_N6_adenine_CS"/>
</dbReference>
<keyword evidence="9" id="KW-1185">Reference proteome</keyword>
<dbReference type="GO" id="GO:0102559">
    <property type="term" value="F:peptide chain release factor N(5)-glutamine methyltransferase activity"/>
    <property type="evidence" value="ECO:0007669"/>
    <property type="project" value="UniProtKB-EC"/>
</dbReference>
<evidence type="ECO:0000259" key="6">
    <source>
        <dbReference type="Pfam" id="PF05175"/>
    </source>
</evidence>
<dbReference type="InterPro" id="IPR040758">
    <property type="entry name" value="PrmC_N"/>
</dbReference>
<dbReference type="InterPro" id="IPR029063">
    <property type="entry name" value="SAM-dependent_MTases_sf"/>
</dbReference>
<gene>
    <name evidence="8" type="ORF">SCNU_04027</name>
</gene>
<dbReference type="AlphaFoldDB" id="F1YFB8"/>